<dbReference type="EMBL" id="FNFT01000004">
    <property type="protein sequence ID" value="SDK14239.1"/>
    <property type="molecule type" value="Genomic_DNA"/>
</dbReference>
<accession>A0A1G8ZGL7</accession>
<proteinExistence type="predicted"/>
<protein>
    <submittedName>
        <fullName evidence="2">Uncharacterized membrane protein</fullName>
    </submittedName>
</protein>
<gene>
    <name evidence="2" type="ORF">SAMN04488571_104170</name>
</gene>
<keyword evidence="1" id="KW-0472">Membrane</keyword>
<keyword evidence="1" id="KW-0812">Transmembrane</keyword>
<organism evidence="2 3">
    <name type="scientific">Methanoculleus thermophilus</name>
    <dbReference type="NCBI Taxonomy" id="2200"/>
    <lineage>
        <taxon>Archaea</taxon>
        <taxon>Methanobacteriati</taxon>
        <taxon>Methanobacteriota</taxon>
        <taxon>Stenosarchaea group</taxon>
        <taxon>Methanomicrobia</taxon>
        <taxon>Methanomicrobiales</taxon>
        <taxon>Methanomicrobiaceae</taxon>
        <taxon>Methanoculleus</taxon>
    </lineage>
</organism>
<feature type="transmembrane region" description="Helical" evidence="1">
    <location>
        <begin position="101"/>
        <end position="124"/>
    </location>
</feature>
<feature type="transmembrane region" description="Helical" evidence="1">
    <location>
        <begin position="252"/>
        <end position="271"/>
    </location>
</feature>
<feature type="transmembrane region" description="Helical" evidence="1">
    <location>
        <begin position="130"/>
        <end position="147"/>
    </location>
</feature>
<feature type="transmembrane region" description="Helical" evidence="1">
    <location>
        <begin position="283"/>
        <end position="305"/>
    </location>
</feature>
<sequence length="315" mass="34578">MMARASSRIFSSAASTFATVRECTLPGAGLDAWYGNRGCRAGVMHVSSSSTDLKNLPRITSITYYPDTLNLNYISHPGDRIMTAEHTPRPEGWKALFANPYIIIPIKFILPLAIIPAVIAALYLTEPYERFLIISGLIAAYFVPPAGKETIIPLAIIAGYPWWLITAVIFLLDVAVSLFVVWNFDLALKIPFIGRLIESGMTFGRNYTERQPWLRRFSTIGLILFVFFPLQGTGAMNGAILGRLLGLSGRRVFGCVCTGSLASCLVFALGADVLLEIYREDPTLGIGILVGIVAAIVAAAAGWLMHKRRLRERRP</sequence>
<dbReference type="Proteomes" id="UP000326500">
    <property type="component" value="Unassembled WGS sequence"/>
</dbReference>
<evidence type="ECO:0000256" key="1">
    <source>
        <dbReference type="SAM" id="Phobius"/>
    </source>
</evidence>
<feature type="transmembrane region" description="Helical" evidence="1">
    <location>
        <begin position="159"/>
        <end position="182"/>
    </location>
</feature>
<dbReference type="InterPro" id="IPR009577">
    <property type="entry name" value="Sm_multidrug_ex"/>
</dbReference>
<keyword evidence="1" id="KW-1133">Transmembrane helix</keyword>
<evidence type="ECO:0000313" key="3">
    <source>
        <dbReference type="Proteomes" id="UP000326500"/>
    </source>
</evidence>
<feature type="transmembrane region" description="Helical" evidence="1">
    <location>
        <begin position="217"/>
        <end position="240"/>
    </location>
</feature>
<reference evidence="2 3" key="1">
    <citation type="submission" date="2016-10" db="EMBL/GenBank/DDBJ databases">
        <authorList>
            <person name="Varghese N."/>
            <person name="Submissions S."/>
        </authorList>
    </citation>
    <scope>NUCLEOTIDE SEQUENCE [LARGE SCALE GENOMIC DNA]</scope>
    <source>
        <strain evidence="2 3">DSM 2373</strain>
    </source>
</reference>
<keyword evidence="3" id="KW-1185">Reference proteome</keyword>
<dbReference type="Pfam" id="PF06695">
    <property type="entry name" value="Sm_multidrug_ex"/>
    <property type="match status" value="1"/>
</dbReference>
<evidence type="ECO:0000313" key="2">
    <source>
        <dbReference type="EMBL" id="SDK14239.1"/>
    </source>
</evidence>
<dbReference type="AlphaFoldDB" id="A0A1G8ZGL7"/>
<dbReference type="STRING" id="2200.GCA_001571405_01384"/>
<name>A0A1G8ZGL7_9EURY</name>